<keyword evidence="1" id="KW-0732">Signal</keyword>
<dbReference type="InterPro" id="IPR030678">
    <property type="entry name" value="Peptide/Ni-bd"/>
</dbReference>
<dbReference type="Proteomes" id="UP001597483">
    <property type="component" value="Unassembled WGS sequence"/>
</dbReference>
<keyword evidence="4" id="KW-1185">Reference proteome</keyword>
<dbReference type="SUPFAM" id="SSF53850">
    <property type="entry name" value="Periplasmic binding protein-like II"/>
    <property type="match status" value="1"/>
</dbReference>
<dbReference type="EMBL" id="JBHUKS010000026">
    <property type="protein sequence ID" value="MFD2472069.1"/>
    <property type="molecule type" value="Genomic_DNA"/>
</dbReference>
<feature type="domain" description="Solute-binding protein family 5" evidence="2">
    <location>
        <begin position="93"/>
        <end position="439"/>
    </location>
</feature>
<organism evidence="3 4">
    <name type="scientific">Amycolatopsis silviterrae</name>
    <dbReference type="NCBI Taxonomy" id="1656914"/>
    <lineage>
        <taxon>Bacteria</taxon>
        <taxon>Bacillati</taxon>
        <taxon>Actinomycetota</taxon>
        <taxon>Actinomycetes</taxon>
        <taxon>Pseudonocardiales</taxon>
        <taxon>Pseudonocardiaceae</taxon>
        <taxon>Amycolatopsis</taxon>
    </lineage>
</organism>
<dbReference type="Gene3D" id="3.40.190.10">
    <property type="entry name" value="Periplasmic binding protein-like II"/>
    <property type="match status" value="1"/>
</dbReference>
<dbReference type="Gene3D" id="3.90.76.10">
    <property type="entry name" value="Dipeptide-binding Protein, Domain 1"/>
    <property type="match status" value="1"/>
</dbReference>
<dbReference type="CDD" id="cd08503">
    <property type="entry name" value="PBP2_NikA_DppA_OppA_like_17"/>
    <property type="match status" value="1"/>
</dbReference>
<dbReference type="PROSITE" id="PS51318">
    <property type="entry name" value="TAT"/>
    <property type="match status" value="1"/>
</dbReference>
<protein>
    <submittedName>
        <fullName evidence="3">ABC transporter substrate-binding protein</fullName>
    </submittedName>
</protein>
<evidence type="ECO:0000313" key="3">
    <source>
        <dbReference type="EMBL" id="MFD2472069.1"/>
    </source>
</evidence>
<dbReference type="InterPro" id="IPR039424">
    <property type="entry name" value="SBP_5"/>
</dbReference>
<dbReference type="InterPro" id="IPR000914">
    <property type="entry name" value="SBP_5_dom"/>
</dbReference>
<comment type="caution">
    <text evidence="3">The sequence shown here is derived from an EMBL/GenBank/DDBJ whole genome shotgun (WGS) entry which is preliminary data.</text>
</comment>
<dbReference type="PANTHER" id="PTHR30290">
    <property type="entry name" value="PERIPLASMIC BINDING COMPONENT OF ABC TRANSPORTER"/>
    <property type="match status" value="1"/>
</dbReference>
<evidence type="ECO:0000259" key="2">
    <source>
        <dbReference type="Pfam" id="PF00496"/>
    </source>
</evidence>
<dbReference type="InterPro" id="IPR006311">
    <property type="entry name" value="TAT_signal"/>
</dbReference>
<dbReference type="PIRSF" id="PIRSF002741">
    <property type="entry name" value="MppA"/>
    <property type="match status" value="1"/>
</dbReference>
<dbReference type="Pfam" id="PF00496">
    <property type="entry name" value="SBP_bac_5"/>
    <property type="match status" value="1"/>
</dbReference>
<evidence type="ECO:0000256" key="1">
    <source>
        <dbReference type="ARBA" id="ARBA00022729"/>
    </source>
</evidence>
<sequence length="526" mass="57174">MPEPFSAGLTRRQALRLGALGAGGLLLAGCAGTPAVRTATAPTGPRKRGGTFRFAPISTAGTTSADPLSINSGYELRFAMFDSLVAPDHQNRVQPALAELLEPEGTDQSVWTIRLREGVEFHNGKTLDADDVLFSLQRILDPKTPSSASNLLKAIDLNAIKKLDKRTLRLKLTSPNSQLRRAFAPSEAAIMPVGFDPNRPVGTGPFKQVNFTPGQRWTGTRNGSYWREGRPYLDGLEFIGFADTTTARTNAVLSGQIDGIDGLHPAQLPQISARPNLNVLISQSGAYQVFEMRCDKGAVFEDPRVRKAFKLLVDRPQMVKVAWNGQGAVGNDTGVWAEFDPAMDGSLPQHAQDLDQARSLLKAAGKDGMTVTLRTCQLATGQVESANVLVQNAKAAGVTVNLDVVANRAQYYGGQDYYTSQFKVDSDSTETMFANTAYCFTGKGIYNNTGYDNPKVNSLYVQALAATPEKYQELMHEVSRLVWDDGPWISWGRQNTVHVCSNKFTGAVQDASGRFNGYQWSDISLA</sequence>
<dbReference type="Gene3D" id="3.10.105.10">
    <property type="entry name" value="Dipeptide-binding Protein, Domain 3"/>
    <property type="match status" value="1"/>
</dbReference>
<dbReference type="PANTHER" id="PTHR30290:SF38">
    <property type="entry name" value="D,D-DIPEPTIDE-BINDING PERIPLASMIC PROTEIN DDPA-RELATED"/>
    <property type="match status" value="1"/>
</dbReference>
<evidence type="ECO:0000313" key="4">
    <source>
        <dbReference type="Proteomes" id="UP001597483"/>
    </source>
</evidence>
<accession>A0ABW5HH66</accession>
<name>A0ABW5HH66_9PSEU</name>
<dbReference type="RefSeq" id="WP_378309434.1">
    <property type="nucleotide sequence ID" value="NZ_JBHUKS010000026.1"/>
</dbReference>
<gene>
    <name evidence="3" type="ORF">ACFSVL_32055</name>
</gene>
<reference evidence="4" key="1">
    <citation type="journal article" date="2019" name="Int. J. Syst. Evol. Microbiol.">
        <title>The Global Catalogue of Microorganisms (GCM) 10K type strain sequencing project: providing services to taxonomists for standard genome sequencing and annotation.</title>
        <authorList>
            <consortium name="The Broad Institute Genomics Platform"/>
            <consortium name="The Broad Institute Genome Sequencing Center for Infectious Disease"/>
            <person name="Wu L."/>
            <person name="Ma J."/>
        </authorList>
    </citation>
    <scope>NUCLEOTIDE SEQUENCE [LARGE SCALE GENOMIC DNA]</scope>
    <source>
        <strain evidence="4">CGMCC 4.7641</strain>
    </source>
</reference>
<proteinExistence type="predicted"/>